<evidence type="ECO:0000256" key="1">
    <source>
        <dbReference type="ARBA" id="ARBA00022516"/>
    </source>
</evidence>
<keyword evidence="4 8" id="KW-0276">Fatty acid metabolism</keyword>
<keyword evidence="5 8" id="KW-0460">Magnesium</keyword>
<dbReference type="HAMAP" id="MF_00101">
    <property type="entry name" value="AcpS"/>
    <property type="match status" value="1"/>
</dbReference>
<keyword evidence="2 8" id="KW-0808">Transferase</keyword>
<dbReference type="NCBIfam" id="NF000832">
    <property type="entry name" value="PRK00070.3-2"/>
    <property type="match status" value="1"/>
</dbReference>
<dbReference type="SUPFAM" id="SSF56214">
    <property type="entry name" value="4'-phosphopantetheinyl transferase"/>
    <property type="match status" value="1"/>
</dbReference>
<keyword evidence="3 8" id="KW-0479">Metal-binding</keyword>
<keyword evidence="7 8" id="KW-0275">Fatty acid biosynthesis</keyword>
<keyword evidence="11" id="KW-1185">Reference proteome</keyword>
<comment type="cofactor">
    <cofactor evidence="8">
        <name>Mg(2+)</name>
        <dbReference type="ChEBI" id="CHEBI:18420"/>
    </cofactor>
</comment>
<dbReference type="STRING" id="355243.SAMN03080615_02203"/>
<dbReference type="GO" id="GO:0006633">
    <property type="term" value="P:fatty acid biosynthetic process"/>
    <property type="evidence" value="ECO:0007669"/>
    <property type="project" value="UniProtKB-UniRule"/>
</dbReference>
<name>A0A1H9HKL1_9GAMM</name>
<feature type="binding site" evidence="8">
    <location>
        <position position="8"/>
    </location>
    <ligand>
        <name>Mg(2+)</name>
        <dbReference type="ChEBI" id="CHEBI:18420"/>
    </ligand>
</feature>
<comment type="function">
    <text evidence="8">Transfers the 4'-phosphopantetheine moiety from coenzyme A to a Ser of acyl-carrier-protein.</text>
</comment>
<evidence type="ECO:0000256" key="5">
    <source>
        <dbReference type="ARBA" id="ARBA00022842"/>
    </source>
</evidence>
<evidence type="ECO:0000256" key="4">
    <source>
        <dbReference type="ARBA" id="ARBA00022832"/>
    </source>
</evidence>
<protein>
    <recommendedName>
        <fullName evidence="8">Holo-[acyl-carrier-protein] synthase</fullName>
        <shortName evidence="8">Holo-ACP synthase</shortName>
        <ecNumber evidence="8">2.7.8.7</ecNumber>
    </recommendedName>
    <alternativeName>
        <fullName evidence="8">4'-phosphopantetheinyl transferase AcpS</fullName>
    </alternativeName>
</protein>
<dbReference type="NCBIfam" id="TIGR00556">
    <property type="entry name" value="pantethn_trn"/>
    <property type="match status" value="1"/>
</dbReference>
<feature type="domain" description="4'-phosphopantetheinyl transferase" evidence="9">
    <location>
        <begin position="4"/>
        <end position="101"/>
    </location>
</feature>
<evidence type="ECO:0000256" key="2">
    <source>
        <dbReference type="ARBA" id="ARBA00022679"/>
    </source>
</evidence>
<dbReference type="NCBIfam" id="TIGR00516">
    <property type="entry name" value="acpS"/>
    <property type="match status" value="1"/>
</dbReference>
<evidence type="ECO:0000313" key="11">
    <source>
        <dbReference type="Proteomes" id="UP000198749"/>
    </source>
</evidence>
<evidence type="ECO:0000256" key="7">
    <source>
        <dbReference type="ARBA" id="ARBA00023160"/>
    </source>
</evidence>
<dbReference type="AlphaFoldDB" id="A0A1H9HKL1"/>
<evidence type="ECO:0000256" key="6">
    <source>
        <dbReference type="ARBA" id="ARBA00023098"/>
    </source>
</evidence>
<gene>
    <name evidence="8" type="primary">acpS</name>
    <name evidence="10" type="ORF">SAMN03080615_02203</name>
</gene>
<keyword evidence="8" id="KW-0963">Cytoplasm</keyword>
<dbReference type="EC" id="2.7.8.7" evidence="8"/>
<keyword evidence="6 8" id="KW-0443">Lipid metabolism</keyword>
<evidence type="ECO:0000256" key="3">
    <source>
        <dbReference type="ARBA" id="ARBA00022723"/>
    </source>
</evidence>
<dbReference type="Proteomes" id="UP000198749">
    <property type="component" value="Unassembled WGS sequence"/>
</dbReference>
<organism evidence="10 11">
    <name type="scientific">Amphritea atlantica</name>
    <dbReference type="NCBI Taxonomy" id="355243"/>
    <lineage>
        <taxon>Bacteria</taxon>
        <taxon>Pseudomonadati</taxon>
        <taxon>Pseudomonadota</taxon>
        <taxon>Gammaproteobacteria</taxon>
        <taxon>Oceanospirillales</taxon>
        <taxon>Oceanospirillaceae</taxon>
        <taxon>Amphritea</taxon>
    </lineage>
</organism>
<feature type="binding site" evidence="8">
    <location>
        <position position="56"/>
    </location>
    <ligand>
        <name>Mg(2+)</name>
        <dbReference type="ChEBI" id="CHEBI:18420"/>
    </ligand>
</feature>
<dbReference type="InterPro" id="IPR002582">
    <property type="entry name" value="ACPS"/>
</dbReference>
<dbReference type="InterPro" id="IPR004568">
    <property type="entry name" value="Ppantetheine-prot_Trfase_dom"/>
</dbReference>
<dbReference type="Gene3D" id="3.90.470.20">
    <property type="entry name" value="4'-phosphopantetheinyl transferase domain"/>
    <property type="match status" value="1"/>
</dbReference>
<dbReference type="RefSeq" id="WP_091357832.1">
    <property type="nucleotide sequence ID" value="NZ_AP025284.1"/>
</dbReference>
<comment type="subcellular location">
    <subcellularLocation>
        <location evidence="8">Cytoplasm</location>
    </subcellularLocation>
</comment>
<accession>A0A1H9HKL1</accession>
<dbReference type="Pfam" id="PF01648">
    <property type="entry name" value="ACPS"/>
    <property type="match status" value="1"/>
</dbReference>
<keyword evidence="1 8" id="KW-0444">Lipid biosynthesis</keyword>
<comment type="similarity">
    <text evidence="8">Belongs to the P-Pant transferase superfamily. AcpS family.</text>
</comment>
<dbReference type="EMBL" id="FOGB01000005">
    <property type="protein sequence ID" value="SEQ62855.1"/>
    <property type="molecule type" value="Genomic_DNA"/>
</dbReference>
<proteinExistence type="inferred from homology"/>
<dbReference type="InterPro" id="IPR037143">
    <property type="entry name" value="4-PPantetheinyl_Trfase_dom_sf"/>
</dbReference>
<dbReference type="GO" id="GO:0000287">
    <property type="term" value="F:magnesium ion binding"/>
    <property type="evidence" value="ECO:0007669"/>
    <property type="project" value="UniProtKB-UniRule"/>
</dbReference>
<dbReference type="GO" id="GO:0005737">
    <property type="term" value="C:cytoplasm"/>
    <property type="evidence" value="ECO:0007669"/>
    <property type="project" value="UniProtKB-SubCell"/>
</dbReference>
<comment type="catalytic activity">
    <reaction evidence="8">
        <text>apo-[ACP] + CoA = holo-[ACP] + adenosine 3',5'-bisphosphate + H(+)</text>
        <dbReference type="Rhea" id="RHEA:12068"/>
        <dbReference type="Rhea" id="RHEA-COMP:9685"/>
        <dbReference type="Rhea" id="RHEA-COMP:9690"/>
        <dbReference type="ChEBI" id="CHEBI:15378"/>
        <dbReference type="ChEBI" id="CHEBI:29999"/>
        <dbReference type="ChEBI" id="CHEBI:57287"/>
        <dbReference type="ChEBI" id="CHEBI:58343"/>
        <dbReference type="ChEBI" id="CHEBI:64479"/>
        <dbReference type="EC" id="2.7.8.7"/>
    </reaction>
</comment>
<dbReference type="OrthoDB" id="517356at2"/>
<dbReference type="InterPro" id="IPR008278">
    <property type="entry name" value="4-PPantetheinyl_Trfase_dom"/>
</dbReference>
<evidence type="ECO:0000313" key="10">
    <source>
        <dbReference type="EMBL" id="SEQ62855.1"/>
    </source>
</evidence>
<evidence type="ECO:0000256" key="8">
    <source>
        <dbReference type="HAMAP-Rule" id="MF_00101"/>
    </source>
</evidence>
<evidence type="ECO:0000259" key="9">
    <source>
        <dbReference type="Pfam" id="PF01648"/>
    </source>
</evidence>
<dbReference type="GO" id="GO:0008897">
    <property type="term" value="F:holo-[acyl-carrier-protein] synthase activity"/>
    <property type="evidence" value="ECO:0007669"/>
    <property type="project" value="UniProtKB-UniRule"/>
</dbReference>
<reference evidence="11" key="1">
    <citation type="submission" date="2016-10" db="EMBL/GenBank/DDBJ databases">
        <authorList>
            <person name="Varghese N."/>
            <person name="Submissions S."/>
        </authorList>
    </citation>
    <scope>NUCLEOTIDE SEQUENCE [LARGE SCALE GENOMIC DNA]</scope>
    <source>
        <strain evidence="11">DSM 18887</strain>
    </source>
</reference>
<sequence length="124" mass="13550">MIIGVGTDLLDIRRIGKALERTPRLAERILTPQELQQFHSSTQPVNFLAKRFAAKEAAVKALGTGIGRGISWQHFNIVYDTSGRPLLELNGGALEKAGLLGVRQIHLSYSDETDHIVAFAVAES</sequence>